<dbReference type="Proteomes" id="UP000283513">
    <property type="component" value="Unassembled WGS sequence"/>
</dbReference>
<feature type="domain" description="Response regulatory" evidence="22">
    <location>
        <begin position="609"/>
        <end position="727"/>
    </location>
</feature>
<dbReference type="Gene3D" id="3.30.565.10">
    <property type="entry name" value="Histidine kinase-like ATPase, C-terminal domain"/>
    <property type="match status" value="1"/>
</dbReference>
<dbReference type="InterPro" id="IPR004358">
    <property type="entry name" value="Sig_transdc_His_kin-like_C"/>
</dbReference>
<dbReference type="Pfam" id="PF16927">
    <property type="entry name" value="HisKA_7TM"/>
    <property type="match status" value="1"/>
</dbReference>
<dbReference type="SUPFAM" id="SSF47226">
    <property type="entry name" value="Histidine-containing phosphotransfer domain, HPT domain"/>
    <property type="match status" value="1"/>
</dbReference>
<evidence type="ECO:0000256" key="10">
    <source>
        <dbReference type="ARBA" id="ARBA00022741"/>
    </source>
</evidence>
<evidence type="ECO:0000256" key="15">
    <source>
        <dbReference type="ARBA" id="ARBA00023136"/>
    </source>
</evidence>
<evidence type="ECO:0000256" key="12">
    <source>
        <dbReference type="ARBA" id="ARBA00022840"/>
    </source>
</evidence>
<evidence type="ECO:0000256" key="1">
    <source>
        <dbReference type="ARBA" id="ARBA00000085"/>
    </source>
</evidence>
<dbReference type="Gene3D" id="1.20.120.160">
    <property type="entry name" value="HPT domain"/>
    <property type="match status" value="1"/>
</dbReference>
<dbReference type="Pfam" id="PF00512">
    <property type="entry name" value="HisKA"/>
    <property type="match status" value="1"/>
</dbReference>
<keyword evidence="14" id="KW-0902">Two-component regulatory system</keyword>
<dbReference type="SUPFAM" id="SSF47384">
    <property type="entry name" value="Homodimeric domain of signal transducing histidine kinase"/>
    <property type="match status" value="1"/>
</dbReference>
<dbReference type="PROSITE" id="PS50109">
    <property type="entry name" value="HIS_KIN"/>
    <property type="match status" value="1"/>
</dbReference>
<dbReference type="SMART" id="SM00448">
    <property type="entry name" value="REC"/>
    <property type="match status" value="1"/>
</dbReference>
<dbReference type="Pfam" id="PF00072">
    <property type="entry name" value="Response_reg"/>
    <property type="match status" value="1"/>
</dbReference>
<feature type="modified residue" description="Phosphohistidine" evidence="18">
    <location>
        <position position="812"/>
    </location>
</feature>
<evidence type="ECO:0000313" key="25">
    <source>
        <dbReference type="Proteomes" id="UP000283513"/>
    </source>
</evidence>
<feature type="domain" description="Histidine kinase" evidence="21">
    <location>
        <begin position="355"/>
        <end position="576"/>
    </location>
</feature>
<evidence type="ECO:0000256" key="19">
    <source>
        <dbReference type="PROSITE-ProRule" id="PRU00169"/>
    </source>
</evidence>
<dbReference type="Gene3D" id="3.40.50.2300">
    <property type="match status" value="1"/>
</dbReference>
<keyword evidence="6" id="KW-1003">Cell membrane</keyword>
<dbReference type="SMART" id="SM00388">
    <property type="entry name" value="HisKA"/>
    <property type="match status" value="1"/>
</dbReference>
<protein>
    <recommendedName>
        <fullName evidence="17">Circadian input-output histidine kinase CikA</fullName>
        <ecNumber evidence="4">2.7.13.3</ecNumber>
    </recommendedName>
    <alternativeName>
        <fullName evidence="5">Stage 0 sporulation protein A homolog</fullName>
    </alternativeName>
</protein>
<dbReference type="GO" id="GO:0005524">
    <property type="term" value="F:ATP binding"/>
    <property type="evidence" value="ECO:0007669"/>
    <property type="project" value="UniProtKB-KW"/>
</dbReference>
<keyword evidence="11" id="KW-0418">Kinase</keyword>
<feature type="transmembrane region" description="Helical" evidence="20">
    <location>
        <begin position="37"/>
        <end position="57"/>
    </location>
</feature>
<accession>A0A3R6AQS4</accession>
<keyword evidence="8" id="KW-0808">Transferase</keyword>
<dbReference type="Pfam" id="PF02518">
    <property type="entry name" value="HATPase_c"/>
    <property type="match status" value="1"/>
</dbReference>
<dbReference type="PANTHER" id="PTHR45339:SF1">
    <property type="entry name" value="HYBRID SIGNAL TRANSDUCTION HISTIDINE KINASE J"/>
    <property type="match status" value="1"/>
</dbReference>
<evidence type="ECO:0000256" key="7">
    <source>
        <dbReference type="ARBA" id="ARBA00022553"/>
    </source>
</evidence>
<keyword evidence="15 20" id="KW-0472">Membrane</keyword>
<dbReference type="RefSeq" id="WP_118598752.1">
    <property type="nucleotide sequence ID" value="NZ_QSHO01000015.1"/>
</dbReference>
<feature type="transmembrane region" description="Helical" evidence="20">
    <location>
        <begin position="6"/>
        <end position="25"/>
    </location>
</feature>
<dbReference type="AlphaFoldDB" id="A0A3R6AQS4"/>
<dbReference type="PANTHER" id="PTHR45339">
    <property type="entry name" value="HYBRID SIGNAL TRANSDUCTION HISTIDINE KINASE J"/>
    <property type="match status" value="1"/>
</dbReference>
<evidence type="ECO:0000256" key="17">
    <source>
        <dbReference type="ARBA" id="ARBA00074306"/>
    </source>
</evidence>
<dbReference type="PRINTS" id="PR00344">
    <property type="entry name" value="BCTRLSENSOR"/>
</dbReference>
<dbReference type="InterPro" id="IPR036097">
    <property type="entry name" value="HisK_dim/P_sf"/>
</dbReference>
<evidence type="ECO:0000256" key="16">
    <source>
        <dbReference type="ARBA" id="ARBA00024867"/>
    </source>
</evidence>
<comment type="subcellular location">
    <subcellularLocation>
        <location evidence="2">Cell membrane</location>
        <topology evidence="2">Multi-pass membrane protein</topology>
    </subcellularLocation>
</comment>
<dbReference type="Gene3D" id="1.10.287.130">
    <property type="match status" value="1"/>
</dbReference>
<dbReference type="InterPro" id="IPR008207">
    <property type="entry name" value="Sig_transdc_His_kin_Hpt_dom"/>
</dbReference>
<evidence type="ECO:0000256" key="11">
    <source>
        <dbReference type="ARBA" id="ARBA00022777"/>
    </source>
</evidence>
<sequence>MTFAIEWLALHIFGVLVAFALLVIVFRKEDTNYKGELILTIACCLVTLVAKSIYIAGGQKETLIVIGKMEYLGKCFGNYCALMFIMRWRNIKIPQWFIHTLLAVNVGFYILIATVDYHHLYYKDYWLSPSKAILSGYTLEISAAPMYYVYMAFLLAEIVTSISIIISSYCSQRSMPNKGKIHFLMVAAMLSPMILLSLRLLGILKGDDPTPLGILLSCIFLSIAVVRYGLFDPVKNAKNYIIDNLNEAFVVTDADHHFLFLNPMAENFVTDIKESGSYCGDGEIYEFLKGSQGFFDWNNRHYQVEETALKTDDFIQGYMLTVVDITKIMEQNRLMKELVLQTEDANRAKTNFVSNMSHEIRTPMNSIVGITEILLRSHHSPKEQEYLLNIQSSGRVLLTIINDVLDCSKMESGKMQLFDEPYDTFSLFHDLKISMENRIANCPLELIYDIDPDIPCTLKGDMGRIRQIITNLVNNAIKYTEKGSIRFTVRVRQKNADKVMLYYAVEDTGIGIRKEDQKILFDAFQRVEIDRNRYVEGTGLGLTISQNLVNMMGGVIEVESEYGKGSKFYFTIEQTIVDPTPMSAVNYEQQKSGVIEKEAESLFIAPGAHILLVDDNDLNLVVAKDLLKPLQMQIDTAENGMQAVDLVQRNHYDLVLMDHMMPVMDGIVATKTIRELPDEKYKKLPIIALTANAMVDARKEFLNAGMNGFVAKPIDFTRICNQLKLWLPKELVQEVSGEEAKQLLMNDISDSEIQPENPETGFSFEEGVKHCGSKEALMKTIRIFYRTIDSKANKIEQCLKEGLISDYVIEVHALKSSALLIGAVPLSEAAKELEDYGKQGKTEVLEEKTPDVLTMYRDLKNILRPYAEKEEDAKKEFSDGEWITALQQIHQCIEQFDLDGVDQIMEQLEEYQVPECIRESMDQLRVYVADVSMEEIMELTDTMTELLRD</sequence>
<evidence type="ECO:0000256" key="13">
    <source>
        <dbReference type="ARBA" id="ARBA00022989"/>
    </source>
</evidence>
<dbReference type="PROSITE" id="PS50110">
    <property type="entry name" value="RESPONSE_REGULATORY"/>
    <property type="match status" value="1"/>
</dbReference>
<dbReference type="FunFam" id="3.30.565.10:FF:000010">
    <property type="entry name" value="Sensor histidine kinase RcsC"/>
    <property type="match status" value="1"/>
</dbReference>
<comment type="function">
    <text evidence="16">May play the central regulatory role in sporulation. It may be an element of the effector pathway responsible for the activation of sporulation genes in response to nutritional stress. Spo0A may act in concert with spo0H (a sigma factor) to control the expression of some genes that are critical to the sporulation process.</text>
</comment>
<reference evidence="24 25" key="1">
    <citation type="submission" date="2018-08" db="EMBL/GenBank/DDBJ databases">
        <title>A genome reference for cultivated species of the human gut microbiota.</title>
        <authorList>
            <person name="Zou Y."/>
            <person name="Xue W."/>
            <person name="Luo G."/>
        </authorList>
    </citation>
    <scope>NUCLEOTIDE SEQUENCE [LARGE SCALE GENOMIC DNA]</scope>
    <source>
        <strain evidence="24 25">AM37-1AC</strain>
    </source>
</reference>
<keyword evidence="9 20" id="KW-0812">Transmembrane</keyword>
<evidence type="ECO:0000256" key="6">
    <source>
        <dbReference type="ARBA" id="ARBA00022475"/>
    </source>
</evidence>
<organism evidence="24 25">
    <name type="scientific">Roseburia intestinalis</name>
    <dbReference type="NCBI Taxonomy" id="166486"/>
    <lineage>
        <taxon>Bacteria</taxon>
        <taxon>Bacillati</taxon>
        <taxon>Bacillota</taxon>
        <taxon>Clostridia</taxon>
        <taxon>Lachnospirales</taxon>
        <taxon>Lachnospiraceae</taxon>
        <taxon>Roseburia</taxon>
    </lineage>
</organism>
<dbReference type="GO" id="GO:0000155">
    <property type="term" value="F:phosphorelay sensor kinase activity"/>
    <property type="evidence" value="ECO:0007669"/>
    <property type="project" value="InterPro"/>
</dbReference>
<dbReference type="InterPro" id="IPR003661">
    <property type="entry name" value="HisK_dim/P_dom"/>
</dbReference>
<name>A0A3R6AQS4_9FIRM</name>
<evidence type="ECO:0000259" key="21">
    <source>
        <dbReference type="PROSITE" id="PS50109"/>
    </source>
</evidence>
<dbReference type="InterPro" id="IPR031621">
    <property type="entry name" value="HisKA_7TM"/>
</dbReference>
<keyword evidence="10" id="KW-0547">Nucleotide-binding</keyword>
<comment type="similarity">
    <text evidence="3">In the N-terminal section; belongs to the phytochrome family.</text>
</comment>
<keyword evidence="7 19" id="KW-0597">Phosphoprotein</keyword>
<dbReference type="GO" id="GO:0005886">
    <property type="term" value="C:plasma membrane"/>
    <property type="evidence" value="ECO:0007669"/>
    <property type="project" value="UniProtKB-SubCell"/>
</dbReference>
<proteinExistence type="inferred from homology"/>
<feature type="transmembrane region" description="Helical" evidence="20">
    <location>
        <begin position="181"/>
        <end position="204"/>
    </location>
</feature>
<dbReference type="InterPro" id="IPR036890">
    <property type="entry name" value="HATPase_C_sf"/>
</dbReference>
<gene>
    <name evidence="24" type="ORF">DW856_15215</name>
</gene>
<dbReference type="Pfam" id="PF01627">
    <property type="entry name" value="Hpt"/>
    <property type="match status" value="1"/>
</dbReference>
<dbReference type="SUPFAM" id="SSF55874">
    <property type="entry name" value="ATPase domain of HSP90 chaperone/DNA topoisomerase II/histidine kinase"/>
    <property type="match status" value="1"/>
</dbReference>
<dbReference type="CDD" id="cd16922">
    <property type="entry name" value="HATPase_EvgS-ArcB-TorS-like"/>
    <property type="match status" value="1"/>
</dbReference>
<keyword evidence="12" id="KW-0067">ATP-binding</keyword>
<dbReference type="SUPFAM" id="SSF52172">
    <property type="entry name" value="CheY-like"/>
    <property type="match status" value="1"/>
</dbReference>
<keyword evidence="13 20" id="KW-1133">Transmembrane helix</keyword>
<dbReference type="EMBL" id="QSHO01000015">
    <property type="protein sequence ID" value="RHC14559.1"/>
    <property type="molecule type" value="Genomic_DNA"/>
</dbReference>
<evidence type="ECO:0000256" key="3">
    <source>
        <dbReference type="ARBA" id="ARBA00006402"/>
    </source>
</evidence>
<dbReference type="InterPro" id="IPR011006">
    <property type="entry name" value="CheY-like_superfamily"/>
</dbReference>
<feature type="modified residue" description="4-aspartylphosphate" evidence="19">
    <location>
        <position position="658"/>
    </location>
</feature>
<dbReference type="InterPro" id="IPR001789">
    <property type="entry name" value="Sig_transdc_resp-reg_receiver"/>
</dbReference>
<evidence type="ECO:0000256" key="14">
    <source>
        <dbReference type="ARBA" id="ARBA00023012"/>
    </source>
</evidence>
<evidence type="ECO:0000256" key="5">
    <source>
        <dbReference type="ARBA" id="ARBA00018672"/>
    </source>
</evidence>
<dbReference type="InterPro" id="IPR005467">
    <property type="entry name" value="His_kinase_dom"/>
</dbReference>
<dbReference type="PROSITE" id="PS50894">
    <property type="entry name" value="HPT"/>
    <property type="match status" value="1"/>
</dbReference>
<comment type="catalytic activity">
    <reaction evidence="1">
        <text>ATP + protein L-histidine = ADP + protein N-phospho-L-histidine.</text>
        <dbReference type="EC" id="2.7.13.3"/>
    </reaction>
</comment>
<evidence type="ECO:0000256" key="9">
    <source>
        <dbReference type="ARBA" id="ARBA00022692"/>
    </source>
</evidence>
<evidence type="ECO:0000256" key="4">
    <source>
        <dbReference type="ARBA" id="ARBA00012438"/>
    </source>
</evidence>
<dbReference type="CDD" id="cd17546">
    <property type="entry name" value="REC_hyHK_CKI1_RcsC-like"/>
    <property type="match status" value="1"/>
</dbReference>
<evidence type="ECO:0000313" key="24">
    <source>
        <dbReference type="EMBL" id="RHC14559.1"/>
    </source>
</evidence>
<evidence type="ECO:0000256" key="2">
    <source>
        <dbReference type="ARBA" id="ARBA00004651"/>
    </source>
</evidence>
<dbReference type="EC" id="2.7.13.3" evidence="4"/>
<feature type="domain" description="HPt" evidence="23">
    <location>
        <begin position="773"/>
        <end position="870"/>
    </location>
</feature>
<dbReference type="InterPro" id="IPR003594">
    <property type="entry name" value="HATPase_dom"/>
</dbReference>
<dbReference type="FunFam" id="1.10.287.130:FF:000004">
    <property type="entry name" value="Ethylene receptor 1"/>
    <property type="match status" value="1"/>
</dbReference>
<evidence type="ECO:0000256" key="20">
    <source>
        <dbReference type="SAM" id="Phobius"/>
    </source>
</evidence>
<dbReference type="InterPro" id="IPR036641">
    <property type="entry name" value="HPT_dom_sf"/>
</dbReference>
<feature type="transmembrane region" description="Helical" evidence="20">
    <location>
        <begin position="147"/>
        <end position="169"/>
    </location>
</feature>
<feature type="transmembrane region" description="Helical" evidence="20">
    <location>
        <begin position="96"/>
        <end position="115"/>
    </location>
</feature>
<comment type="caution">
    <text evidence="24">The sequence shown here is derived from an EMBL/GenBank/DDBJ whole genome shotgun (WGS) entry which is preliminary data.</text>
</comment>
<dbReference type="CDD" id="cd00082">
    <property type="entry name" value="HisKA"/>
    <property type="match status" value="1"/>
</dbReference>
<evidence type="ECO:0000256" key="8">
    <source>
        <dbReference type="ARBA" id="ARBA00022679"/>
    </source>
</evidence>
<dbReference type="SMART" id="SM00387">
    <property type="entry name" value="HATPase_c"/>
    <property type="match status" value="1"/>
</dbReference>
<evidence type="ECO:0000259" key="23">
    <source>
        <dbReference type="PROSITE" id="PS50894"/>
    </source>
</evidence>
<evidence type="ECO:0000256" key="18">
    <source>
        <dbReference type="PROSITE-ProRule" id="PRU00110"/>
    </source>
</evidence>
<evidence type="ECO:0000259" key="22">
    <source>
        <dbReference type="PROSITE" id="PS50110"/>
    </source>
</evidence>